<reference evidence="9" key="2">
    <citation type="submission" date="2021-08" db="EMBL/GenBank/DDBJ databases">
        <authorList>
            <person name="Eriksson T."/>
        </authorList>
    </citation>
    <scope>NUCLEOTIDE SEQUENCE</scope>
    <source>
        <strain evidence="9">Stoneville</strain>
        <tissue evidence="9">Whole head</tissue>
    </source>
</reference>
<dbReference type="AlphaFoldDB" id="A0A8J6LEE5"/>
<gene>
    <name evidence="9" type="ORF">GEV33_004477</name>
</gene>
<evidence type="ECO:0000313" key="10">
    <source>
        <dbReference type="Proteomes" id="UP000719412"/>
    </source>
</evidence>
<evidence type="ECO:0000256" key="7">
    <source>
        <dbReference type="ARBA" id="ARBA00080327"/>
    </source>
</evidence>
<dbReference type="InterPro" id="IPR011022">
    <property type="entry name" value="Arrestin_C-like"/>
</dbReference>
<evidence type="ECO:0000256" key="3">
    <source>
        <dbReference type="ARBA" id="ARBA00023305"/>
    </source>
</evidence>
<dbReference type="GO" id="GO:0007601">
    <property type="term" value="P:visual perception"/>
    <property type="evidence" value="ECO:0007669"/>
    <property type="project" value="UniProtKB-KW"/>
</dbReference>
<dbReference type="InterPro" id="IPR017864">
    <property type="entry name" value="Arrestin_CS"/>
</dbReference>
<dbReference type="Pfam" id="PF00339">
    <property type="entry name" value="Arrestin_N"/>
    <property type="match status" value="1"/>
</dbReference>
<evidence type="ECO:0000256" key="6">
    <source>
        <dbReference type="ARBA" id="ARBA00080322"/>
    </source>
</evidence>
<name>A0A8J6LEE5_TENMO</name>
<keyword evidence="3" id="KW-0844">Vision</keyword>
<dbReference type="GO" id="GO:0016060">
    <property type="term" value="P:negative regulation of phospholipase C-activating phototransduction signaling pathway"/>
    <property type="evidence" value="ECO:0007669"/>
    <property type="project" value="UniProtKB-ARBA"/>
</dbReference>
<sequence length="400" mass="44625">MVVAVKVFKKTTPNGKVTVYLSKRDFIDHLDHVDPIDGVVVVEDGYLQGRKVYGQVVTTYRYGREEDEVMGVKFSKEMVIAYDQIVPPKKSPDLTSVQEKLTKKMGAVAYPFIFRFPEMAPSSVTLQPGEDDQGKPLGVEYYLKIYVAANEEDKGHKRSTVTLAIKKLQIMSRPRAVTRLPSSIVSKGFTFSTGKINLEVTLDREIYYHGEQIGASITISNNSRKAVRNMKVYVVQHCEVTMVNAQFSKYVASLETREGCPITPGTSFTKTVYLVPLASTNKDRRGVALDGRLRDDDANLASSTLVPEGKCPIDAIGIVISYSLRVKLNCGTLGGELVTDVPLKLLNPAPGAFDKEKPKTFKKMRSMEKSRYGNSYENDDDDNIVFEDFARFRLSKDGIE</sequence>
<evidence type="ECO:0000313" key="9">
    <source>
        <dbReference type="EMBL" id="KAH0818315.1"/>
    </source>
</evidence>
<protein>
    <recommendedName>
        <fullName evidence="4">Phosrestin-1</fullName>
    </recommendedName>
    <alternativeName>
        <fullName evidence="6">Arrestin-2</fullName>
    </alternativeName>
    <alternativeName>
        <fullName evidence="7">Arrestin-B</fullName>
    </alternativeName>
    <alternativeName>
        <fullName evidence="5">Phosrestin I</fullName>
    </alternativeName>
</protein>
<evidence type="ECO:0000259" key="8">
    <source>
        <dbReference type="SMART" id="SM01017"/>
    </source>
</evidence>
<evidence type="ECO:0000256" key="5">
    <source>
        <dbReference type="ARBA" id="ARBA00078972"/>
    </source>
</evidence>
<dbReference type="PROSITE" id="PS00295">
    <property type="entry name" value="ARRESTINS"/>
    <property type="match status" value="1"/>
</dbReference>
<dbReference type="OrthoDB" id="298939at2759"/>
<dbReference type="GO" id="GO:0007608">
    <property type="term" value="P:sensory perception of smell"/>
    <property type="evidence" value="ECO:0007669"/>
    <property type="project" value="UniProtKB-ARBA"/>
</dbReference>
<dbReference type="GO" id="GO:0045494">
    <property type="term" value="P:photoreceptor cell maintenance"/>
    <property type="evidence" value="ECO:0007669"/>
    <property type="project" value="UniProtKB-ARBA"/>
</dbReference>
<dbReference type="FunFam" id="2.60.40.840:FF:000002">
    <property type="entry name" value="Arrestin 3"/>
    <property type="match status" value="1"/>
</dbReference>
<evidence type="ECO:0000256" key="2">
    <source>
        <dbReference type="ARBA" id="ARBA00022606"/>
    </source>
</evidence>
<dbReference type="Pfam" id="PF02752">
    <property type="entry name" value="Arrestin_C"/>
    <property type="match status" value="1"/>
</dbReference>
<dbReference type="PANTHER" id="PTHR11792:SF23">
    <property type="entry name" value="PHOSRESTIN-1"/>
    <property type="match status" value="1"/>
</dbReference>
<dbReference type="SMART" id="SM01017">
    <property type="entry name" value="Arrestin_C"/>
    <property type="match status" value="1"/>
</dbReference>
<comment type="caution">
    <text evidence="9">The sequence shown here is derived from an EMBL/GenBank/DDBJ whole genome shotgun (WGS) entry which is preliminary data.</text>
</comment>
<feature type="domain" description="Arrestin C-terminal-like" evidence="8">
    <location>
        <begin position="192"/>
        <end position="350"/>
    </location>
</feature>
<comment type="similarity">
    <text evidence="1">Belongs to the arrestin family.</text>
</comment>
<dbReference type="EMBL" id="JABDTM020017909">
    <property type="protein sequence ID" value="KAH0818315.1"/>
    <property type="molecule type" value="Genomic_DNA"/>
</dbReference>
<evidence type="ECO:0000256" key="4">
    <source>
        <dbReference type="ARBA" id="ARBA00074709"/>
    </source>
</evidence>
<dbReference type="GO" id="GO:0001664">
    <property type="term" value="F:G protein-coupled receptor binding"/>
    <property type="evidence" value="ECO:0007669"/>
    <property type="project" value="TreeGrafter"/>
</dbReference>
<dbReference type="Proteomes" id="UP000719412">
    <property type="component" value="Unassembled WGS sequence"/>
</dbReference>
<evidence type="ECO:0000256" key="1">
    <source>
        <dbReference type="ARBA" id="ARBA00005298"/>
    </source>
</evidence>
<reference evidence="9" key="1">
    <citation type="journal article" date="2020" name="J Insects Food Feed">
        <title>The yellow mealworm (Tenebrio molitor) genome: a resource for the emerging insects as food and feed industry.</title>
        <authorList>
            <person name="Eriksson T."/>
            <person name="Andere A."/>
            <person name="Kelstrup H."/>
            <person name="Emery V."/>
            <person name="Picard C."/>
        </authorList>
    </citation>
    <scope>NUCLEOTIDE SEQUENCE</scope>
    <source>
        <strain evidence="9">Stoneville</strain>
        <tissue evidence="9">Whole head</tissue>
    </source>
</reference>
<dbReference type="PANTHER" id="PTHR11792">
    <property type="entry name" value="ARRESTIN"/>
    <property type="match status" value="1"/>
</dbReference>
<dbReference type="GO" id="GO:0002031">
    <property type="term" value="P:G protein-coupled receptor internalization"/>
    <property type="evidence" value="ECO:0007669"/>
    <property type="project" value="TreeGrafter"/>
</dbReference>
<keyword evidence="10" id="KW-1185">Reference proteome</keyword>
<organism evidence="9 10">
    <name type="scientific">Tenebrio molitor</name>
    <name type="common">Yellow mealworm beetle</name>
    <dbReference type="NCBI Taxonomy" id="7067"/>
    <lineage>
        <taxon>Eukaryota</taxon>
        <taxon>Metazoa</taxon>
        <taxon>Ecdysozoa</taxon>
        <taxon>Arthropoda</taxon>
        <taxon>Hexapoda</taxon>
        <taxon>Insecta</taxon>
        <taxon>Pterygota</taxon>
        <taxon>Neoptera</taxon>
        <taxon>Endopterygota</taxon>
        <taxon>Coleoptera</taxon>
        <taxon>Polyphaga</taxon>
        <taxon>Cucujiformia</taxon>
        <taxon>Tenebrionidae</taxon>
        <taxon>Tenebrio</taxon>
    </lineage>
</organism>
<dbReference type="GO" id="GO:0007165">
    <property type="term" value="P:signal transduction"/>
    <property type="evidence" value="ECO:0007669"/>
    <property type="project" value="InterPro"/>
</dbReference>
<dbReference type="GO" id="GO:0016028">
    <property type="term" value="C:rhabdomere"/>
    <property type="evidence" value="ECO:0007669"/>
    <property type="project" value="UniProtKB-ARBA"/>
</dbReference>
<proteinExistence type="inferred from homology"/>
<dbReference type="GO" id="GO:0005737">
    <property type="term" value="C:cytoplasm"/>
    <property type="evidence" value="ECO:0007669"/>
    <property type="project" value="TreeGrafter"/>
</dbReference>
<keyword evidence="2" id="KW-0716">Sensory transduction</keyword>
<dbReference type="InterPro" id="IPR000698">
    <property type="entry name" value="Arrestin"/>
</dbReference>
<dbReference type="FunFam" id="2.60.40.640:FF:000020">
    <property type="entry name" value="Arrestin, Arr2"/>
    <property type="match status" value="1"/>
</dbReference>
<accession>A0A8J6LEE5</accession>
<dbReference type="InterPro" id="IPR011021">
    <property type="entry name" value="Arrestin-like_N"/>
</dbReference>